<feature type="region of interest" description="Disordered" evidence="1">
    <location>
        <begin position="72"/>
        <end position="99"/>
    </location>
</feature>
<evidence type="ECO:0000313" key="3">
    <source>
        <dbReference type="Proteomes" id="UP000076842"/>
    </source>
</evidence>
<dbReference type="Proteomes" id="UP000076842">
    <property type="component" value="Unassembled WGS sequence"/>
</dbReference>
<dbReference type="AlphaFoldDB" id="A0A165DAS5"/>
<dbReference type="InParanoid" id="A0A165DAS5"/>
<dbReference type="EMBL" id="KV424067">
    <property type="protein sequence ID" value="KZT52411.1"/>
    <property type="molecule type" value="Genomic_DNA"/>
</dbReference>
<keyword evidence="2" id="KW-0378">Hydrolase</keyword>
<accession>A0A165DAS5</accession>
<keyword evidence="3" id="KW-1185">Reference proteome</keyword>
<protein>
    <submittedName>
        <fullName evidence="2">Glycoside hydrolase family 79 protein</fullName>
    </submittedName>
</protein>
<evidence type="ECO:0000256" key="1">
    <source>
        <dbReference type="SAM" id="MobiDB-lite"/>
    </source>
</evidence>
<organism evidence="2 3">
    <name type="scientific">Calocera cornea HHB12733</name>
    <dbReference type="NCBI Taxonomy" id="1353952"/>
    <lineage>
        <taxon>Eukaryota</taxon>
        <taxon>Fungi</taxon>
        <taxon>Dikarya</taxon>
        <taxon>Basidiomycota</taxon>
        <taxon>Agaricomycotina</taxon>
        <taxon>Dacrymycetes</taxon>
        <taxon>Dacrymycetales</taxon>
        <taxon>Dacrymycetaceae</taxon>
        <taxon>Calocera</taxon>
    </lineage>
</organism>
<proteinExistence type="predicted"/>
<gene>
    <name evidence="2" type="ORF">CALCODRAFT_502353</name>
</gene>
<evidence type="ECO:0000313" key="2">
    <source>
        <dbReference type="EMBL" id="KZT52411.1"/>
    </source>
</evidence>
<dbReference type="GO" id="GO:0016787">
    <property type="term" value="F:hydrolase activity"/>
    <property type="evidence" value="ECO:0007669"/>
    <property type="project" value="UniProtKB-KW"/>
</dbReference>
<feature type="compositionally biased region" description="Gly residues" evidence="1">
    <location>
        <begin position="72"/>
        <end position="92"/>
    </location>
</feature>
<name>A0A165DAS5_9BASI</name>
<sequence>MDIFNITSPSPRPAVTIDLSPLVGGVTWSGQQFYNGTAVGQESMETAAAANVTVQASEGVLVFLQGGASGAGNGTSTGSTGGSGSGGSGGQTSGARKTATIFGWWKV</sequence>
<reference evidence="2 3" key="1">
    <citation type="journal article" date="2016" name="Mol. Biol. Evol.">
        <title>Comparative Genomics of Early-Diverging Mushroom-Forming Fungi Provides Insights into the Origins of Lignocellulose Decay Capabilities.</title>
        <authorList>
            <person name="Nagy L.G."/>
            <person name="Riley R."/>
            <person name="Tritt A."/>
            <person name="Adam C."/>
            <person name="Daum C."/>
            <person name="Floudas D."/>
            <person name="Sun H."/>
            <person name="Yadav J.S."/>
            <person name="Pangilinan J."/>
            <person name="Larsson K.H."/>
            <person name="Matsuura K."/>
            <person name="Barry K."/>
            <person name="Labutti K."/>
            <person name="Kuo R."/>
            <person name="Ohm R.A."/>
            <person name="Bhattacharya S.S."/>
            <person name="Shirouzu T."/>
            <person name="Yoshinaga Y."/>
            <person name="Martin F.M."/>
            <person name="Grigoriev I.V."/>
            <person name="Hibbett D.S."/>
        </authorList>
    </citation>
    <scope>NUCLEOTIDE SEQUENCE [LARGE SCALE GENOMIC DNA]</scope>
    <source>
        <strain evidence="2 3">HHB12733</strain>
    </source>
</reference>